<dbReference type="PANTHER" id="PTHR31065:SF53">
    <property type="entry name" value="B BOX-TYPE DOMAIN-CONTAINING PROTEIN"/>
    <property type="match status" value="1"/>
</dbReference>
<dbReference type="AlphaFoldDB" id="A0A2C9U756"/>
<dbReference type="Gramene" id="Manes.17G083200.1.v8.1">
    <property type="protein sequence ID" value="Manes.17G083200.1.v8.1.CDS"/>
    <property type="gene ID" value="Manes.17G083200.v8.1"/>
</dbReference>
<dbReference type="InterPro" id="IPR006734">
    <property type="entry name" value="PLATZ"/>
</dbReference>
<protein>
    <recommendedName>
        <fullName evidence="2">B box-type domain-containing protein</fullName>
    </recommendedName>
</protein>
<dbReference type="Proteomes" id="UP000091857">
    <property type="component" value="Chromosome 17"/>
</dbReference>
<evidence type="ECO:0000256" key="1">
    <source>
        <dbReference type="PROSITE-ProRule" id="PRU00024"/>
    </source>
</evidence>
<keyword evidence="1" id="KW-0479">Metal-binding</keyword>
<dbReference type="STRING" id="3983.A0A2C9U756"/>
<dbReference type="PANTHER" id="PTHR31065">
    <property type="entry name" value="PLATZ TRANSCRIPTION FACTOR FAMILY PROTEIN"/>
    <property type="match status" value="1"/>
</dbReference>
<proteinExistence type="predicted"/>
<dbReference type="PROSITE" id="PS50119">
    <property type="entry name" value="ZF_BBOX"/>
    <property type="match status" value="1"/>
</dbReference>
<dbReference type="EMBL" id="CM004403">
    <property type="protein sequence ID" value="OAY25301.1"/>
    <property type="molecule type" value="Genomic_DNA"/>
</dbReference>
<keyword evidence="1" id="KW-0862">Zinc</keyword>
<dbReference type="OMA" id="PPWVIVM"/>
<keyword evidence="1" id="KW-0863">Zinc-finger</keyword>
<evidence type="ECO:0000313" key="4">
    <source>
        <dbReference type="Proteomes" id="UP000091857"/>
    </source>
</evidence>
<sequence length="182" mass="21365">MEKEAGLKRLHASNTEKINNAVVPKWLIVMLKTRFFNTCMAHHGFKKNEMDRFCIDCHSAFCQNCLPSHTPHKHVKIRRYIYSDVIKRQDLCKLFNCSGIQTYLTNKAKVLFLKQRNQHRQRDQQRHVFKGYRCAVCERRLQDNNSLYCSIACKVSAIDEGCSKRHKLKQSRKGIPLRAPMV</sequence>
<feature type="domain" description="B box-type" evidence="2">
    <location>
        <begin position="39"/>
        <end position="77"/>
    </location>
</feature>
<comment type="caution">
    <text evidence="3">The sequence shown here is derived from an EMBL/GenBank/DDBJ whole genome shotgun (WGS) entry which is preliminary data.</text>
</comment>
<gene>
    <name evidence="3" type="ORF">MANES_17G083200v8</name>
</gene>
<evidence type="ECO:0000259" key="2">
    <source>
        <dbReference type="PROSITE" id="PS50119"/>
    </source>
</evidence>
<organism evidence="3 4">
    <name type="scientific">Manihot esculenta</name>
    <name type="common">Cassava</name>
    <name type="synonym">Jatropha manihot</name>
    <dbReference type="NCBI Taxonomy" id="3983"/>
    <lineage>
        <taxon>Eukaryota</taxon>
        <taxon>Viridiplantae</taxon>
        <taxon>Streptophyta</taxon>
        <taxon>Embryophyta</taxon>
        <taxon>Tracheophyta</taxon>
        <taxon>Spermatophyta</taxon>
        <taxon>Magnoliopsida</taxon>
        <taxon>eudicotyledons</taxon>
        <taxon>Gunneridae</taxon>
        <taxon>Pentapetalae</taxon>
        <taxon>rosids</taxon>
        <taxon>fabids</taxon>
        <taxon>Malpighiales</taxon>
        <taxon>Euphorbiaceae</taxon>
        <taxon>Crotonoideae</taxon>
        <taxon>Manihoteae</taxon>
        <taxon>Manihot</taxon>
    </lineage>
</organism>
<keyword evidence="4" id="KW-1185">Reference proteome</keyword>
<accession>A0A2C9U756</accession>
<dbReference type="GO" id="GO:0008270">
    <property type="term" value="F:zinc ion binding"/>
    <property type="evidence" value="ECO:0007669"/>
    <property type="project" value="UniProtKB-KW"/>
</dbReference>
<dbReference type="Pfam" id="PF04640">
    <property type="entry name" value="PLATZ"/>
    <property type="match status" value="1"/>
</dbReference>
<name>A0A2C9U756_MANES</name>
<reference evidence="4" key="1">
    <citation type="journal article" date="2016" name="Nat. Biotechnol.">
        <title>Sequencing wild and cultivated cassava and related species reveals extensive interspecific hybridization and genetic diversity.</title>
        <authorList>
            <person name="Bredeson J.V."/>
            <person name="Lyons J.B."/>
            <person name="Prochnik S.E."/>
            <person name="Wu G.A."/>
            <person name="Ha C.M."/>
            <person name="Edsinger-Gonzales E."/>
            <person name="Grimwood J."/>
            <person name="Schmutz J."/>
            <person name="Rabbi I.Y."/>
            <person name="Egesi C."/>
            <person name="Nauluvula P."/>
            <person name="Lebot V."/>
            <person name="Ndunguru J."/>
            <person name="Mkamilo G."/>
            <person name="Bart R.S."/>
            <person name="Setter T.L."/>
            <person name="Gleadow R.M."/>
            <person name="Kulakow P."/>
            <person name="Ferguson M.E."/>
            <person name="Rounsley S."/>
            <person name="Rokhsar D.S."/>
        </authorList>
    </citation>
    <scope>NUCLEOTIDE SEQUENCE [LARGE SCALE GENOMIC DNA]</scope>
    <source>
        <strain evidence="4">cv. AM560-2</strain>
    </source>
</reference>
<dbReference type="InterPro" id="IPR000315">
    <property type="entry name" value="Znf_B-box"/>
</dbReference>
<evidence type="ECO:0000313" key="3">
    <source>
        <dbReference type="EMBL" id="OAY25301.1"/>
    </source>
</evidence>